<organism evidence="2 3">
    <name type="scientific">Aspergillus pseudodeflectus</name>
    <dbReference type="NCBI Taxonomy" id="176178"/>
    <lineage>
        <taxon>Eukaryota</taxon>
        <taxon>Fungi</taxon>
        <taxon>Dikarya</taxon>
        <taxon>Ascomycota</taxon>
        <taxon>Pezizomycotina</taxon>
        <taxon>Eurotiomycetes</taxon>
        <taxon>Eurotiomycetidae</taxon>
        <taxon>Eurotiales</taxon>
        <taxon>Aspergillaceae</taxon>
        <taxon>Aspergillus</taxon>
        <taxon>Aspergillus subgen. Nidulantes</taxon>
    </lineage>
</organism>
<reference evidence="2 3" key="1">
    <citation type="submission" date="2024-07" db="EMBL/GenBank/DDBJ databases">
        <title>Section-level genome sequencing and comparative genomics of Aspergillus sections Usti and Cavernicolus.</title>
        <authorList>
            <consortium name="Lawrence Berkeley National Laboratory"/>
            <person name="Nybo J.L."/>
            <person name="Vesth T.C."/>
            <person name="Theobald S."/>
            <person name="Frisvad J.C."/>
            <person name="Larsen T.O."/>
            <person name="Kjaerboelling I."/>
            <person name="Rothschild-Mancinelli K."/>
            <person name="Lyhne E.K."/>
            <person name="Kogle M.E."/>
            <person name="Barry K."/>
            <person name="Clum A."/>
            <person name="Na H."/>
            <person name="Ledsgaard L."/>
            <person name="Lin J."/>
            <person name="Lipzen A."/>
            <person name="Kuo A."/>
            <person name="Riley R."/>
            <person name="Mondo S."/>
            <person name="LaButti K."/>
            <person name="Haridas S."/>
            <person name="Pangalinan J."/>
            <person name="Salamov A.A."/>
            <person name="Simmons B.A."/>
            <person name="Magnuson J.K."/>
            <person name="Chen J."/>
            <person name="Drula E."/>
            <person name="Henrissat B."/>
            <person name="Wiebenga A."/>
            <person name="Lubbers R.J."/>
            <person name="Gomes A.C."/>
            <person name="Macurrencykelacurrency M.R."/>
            <person name="Stajich J."/>
            <person name="Grigoriev I.V."/>
            <person name="Mortensen U.H."/>
            <person name="De vries R.P."/>
            <person name="Baker S.E."/>
            <person name="Andersen M.R."/>
        </authorList>
    </citation>
    <scope>NUCLEOTIDE SEQUENCE [LARGE SCALE GENOMIC DNA]</scope>
    <source>
        <strain evidence="2 3">CBS 756.74</strain>
    </source>
</reference>
<dbReference type="RefSeq" id="XP_070904355.1">
    <property type="nucleotide sequence ID" value="XM_071038478.1"/>
</dbReference>
<gene>
    <name evidence="2" type="ORF">BJX68DRAFT_226232</name>
</gene>
<proteinExistence type="predicted"/>
<evidence type="ECO:0000313" key="3">
    <source>
        <dbReference type="Proteomes" id="UP001610444"/>
    </source>
</evidence>
<dbReference type="EMBL" id="JBFXLR010000003">
    <property type="protein sequence ID" value="KAL2859421.1"/>
    <property type="molecule type" value="Genomic_DNA"/>
</dbReference>
<feature type="compositionally biased region" description="Polar residues" evidence="1">
    <location>
        <begin position="1"/>
        <end position="15"/>
    </location>
</feature>
<evidence type="ECO:0008006" key="4">
    <source>
        <dbReference type="Google" id="ProtNLM"/>
    </source>
</evidence>
<dbReference type="Proteomes" id="UP001610444">
    <property type="component" value="Unassembled WGS sequence"/>
</dbReference>
<feature type="non-terminal residue" evidence="2">
    <location>
        <position position="1"/>
    </location>
</feature>
<protein>
    <recommendedName>
        <fullName evidence="4">Copper-fist domain-containing protein</fullName>
    </recommendedName>
</protein>
<feature type="region of interest" description="Disordered" evidence="1">
    <location>
        <begin position="1"/>
        <end position="73"/>
    </location>
</feature>
<accession>A0ABR4L4T2</accession>
<dbReference type="GeneID" id="98153642"/>
<name>A0ABR4L4T2_9EURO</name>
<evidence type="ECO:0000256" key="1">
    <source>
        <dbReference type="SAM" id="MobiDB-lite"/>
    </source>
</evidence>
<sequence>MAEFVSDSTMGVSHTENLRPPQGSEQRGGQPAQGRSPPRRHFCERHGWNLCRRQRPRPGGGQPAQGSSSPRRHFCEKHAAECKCTTLN</sequence>
<keyword evidence="3" id="KW-1185">Reference proteome</keyword>
<comment type="caution">
    <text evidence="2">The sequence shown here is derived from an EMBL/GenBank/DDBJ whole genome shotgun (WGS) entry which is preliminary data.</text>
</comment>
<evidence type="ECO:0000313" key="2">
    <source>
        <dbReference type="EMBL" id="KAL2859421.1"/>
    </source>
</evidence>